<comment type="caution">
    <text evidence="1">The sequence shown here is derived from an EMBL/GenBank/DDBJ whole genome shotgun (WGS) entry which is preliminary data.</text>
</comment>
<keyword evidence="4" id="KW-1185">Reference proteome</keyword>
<dbReference type="RefSeq" id="WP_217944920.1">
    <property type="nucleotide sequence ID" value="NZ_JAHTGR010000014.1"/>
</dbReference>
<evidence type="ECO:0000313" key="1">
    <source>
        <dbReference type="EMBL" id="MBV6323962.1"/>
    </source>
</evidence>
<proteinExistence type="predicted"/>
<name>A0AA41H8C5_9BURK</name>
<evidence type="ECO:0000313" key="4">
    <source>
        <dbReference type="Proteomes" id="UP001162889"/>
    </source>
</evidence>
<evidence type="ECO:0000313" key="2">
    <source>
        <dbReference type="EMBL" id="MCP2011056.1"/>
    </source>
</evidence>
<dbReference type="EMBL" id="JAHTGR010000014">
    <property type="protein sequence ID" value="MBV6323962.1"/>
    <property type="molecule type" value="Genomic_DNA"/>
</dbReference>
<evidence type="ECO:0008006" key="5">
    <source>
        <dbReference type="Google" id="ProtNLM"/>
    </source>
</evidence>
<dbReference type="AlphaFoldDB" id="A0AA41H8C5"/>
<evidence type="ECO:0000313" key="3">
    <source>
        <dbReference type="Proteomes" id="UP001155901"/>
    </source>
</evidence>
<dbReference type="Proteomes" id="UP001162889">
    <property type="component" value="Unassembled WGS sequence"/>
</dbReference>
<reference evidence="1" key="1">
    <citation type="submission" date="2021-07" db="EMBL/GenBank/DDBJ databases">
        <title>Characterization of violacein-producing bacteria and related species.</title>
        <authorList>
            <person name="Wilson H.S."/>
            <person name="De Leon M.E."/>
        </authorList>
    </citation>
    <scope>NUCLEOTIDE SEQUENCE</scope>
    <source>
        <strain evidence="1">HSC-15S17</strain>
    </source>
</reference>
<dbReference type="Proteomes" id="UP001155901">
    <property type="component" value="Unassembled WGS sequence"/>
</dbReference>
<accession>A0AA41H8C5</accession>
<reference evidence="2" key="2">
    <citation type="submission" date="2022-03" db="EMBL/GenBank/DDBJ databases">
        <title>Genome Encyclopedia of Bacteria and Archaea VI: Functional Genomics of Type Strains.</title>
        <authorList>
            <person name="Whitman W."/>
        </authorList>
    </citation>
    <scope>NUCLEOTIDE SEQUENCE</scope>
    <source>
        <strain evidence="2">HSC-15S17</strain>
    </source>
</reference>
<sequence length="199" mass="21483">MSVRPTVKSVRKACLDALAAVGIPRKYDRGVLQLSDGFFAWIGLNTGTHSDFIRINPFVGVHATEVMKVFCAVAGMKWRPGEWATYAVHLGELCPDVQQFIFATEADVPGEAARLAQTIAEFGMPYAKTLCSYDTLLPLLKARVPGLGGAPQMYAVTLALNGELAAAQAFLEAEIGRCRAASDLQLLSELESILAWLPV</sequence>
<organism evidence="1 3">
    <name type="scientific">Duganella violaceipulchra</name>
    <dbReference type="NCBI Taxonomy" id="2849652"/>
    <lineage>
        <taxon>Bacteria</taxon>
        <taxon>Pseudomonadati</taxon>
        <taxon>Pseudomonadota</taxon>
        <taxon>Betaproteobacteria</taxon>
        <taxon>Burkholderiales</taxon>
        <taxon>Oxalobacteraceae</taxon>
        <taxon>Telluria group</taxon>
        <taxon>Duganella</taxon>
    </lineage>
</organism>
<gene>
    <name evidence="1" type="ORF">KVP70_23790</name>
    <name evidence="2" type="ORF">L1274_004802</name>
</gene>
<protein>
    <recommendedName>
        <fullName evidence="5">DUF4304 domain-containing protein</fullName>
    </recommendedName>
</protein>
<dbReference type="EMBL" id="JALJZU010000010">
    <property type="protein sequence ID" value="MCP2011056.1"/>
    <property type="molecule type" value="Genomic_DNA"/>
</dbReference>